<dbReference type="EMBL" id="JRES01001576">
    <property type="protein sequence ID" value="KNC21876.1"/>
    <property type="molecule type" value="Genomic_DNA"/>
</dbReference>
<gene>
    <name evidence="1" type="ORF">FF38_04320</name>
</gene>
<dbReference type="AlphaFoldDB" id="A0A0L0BPF7"/>
<dbReference type="Proteomes" id="UP000037069">
    <property type="component" value="Unassembled WGS sequence"/>
</dbReference>
<protein>
    <submittedName>
        <fullName evidence="1">Uncharacterized protein</fullName>
    </submittedName>
</protein>
<sequence length="139" mass="16098">MQVDGALLQIFGPRQLTRLHIYEIAAPRMKQHDNFKSKGKEYILVGYSDTAKAYRLYERAFVDIEILSKTAVQQNDNEKMNIEEVTQDESDYESADDFCGFEEVPERMKDGRESKAKVNFALLAYSRSLSTKNRYITEP</sequence>
<name>A0A0L0BPF7_LUCCU</name>
<keyword evidence="2" id="KW-1185">Reference proteome</keyword>
<accession>A0A0L0BPF7</accession>
<evidence type="ECO:0000313" key="1">
    <source>
        <dbReference type="EMBL" id="KNC21876.1"/>
    </source>
</evidence>
<reference evidence="1 2" key="1">
    <citation type="journal article" date="2015" name="Nat. Commun.">
        <title>Lucilia cuprina genome unlocks parasitic fly biology to underpin future interventions.</title>
        <authorList>
            <person name="Anstead C.A."/>
            <person name="Korhonen P.K."/>
            <person name="Young N.D."/>
            <person name="Hall R.S."/>
            <person name="Jex A.R."/>
            <person name="Murali S.C."/>
            <person name="Hughes D.S."/>
            <person name="Lee S.F."/>
            <person name="Perry T."/>
            <person name="Stroehlein A.J."/>
            <person name="Ansell B.R."/>
            <person name="Breugelmans B."/>
            <person name="Hofmann A."/>
            <person name="Qu J."/>
            <person name="Dugan S."/>
            <person name="Lee S.L."/>
            <person name="Chao H."/>
            <person name="Dinh H."/>
            <person name="Han Y."/>
            <person name="Doddapaneni H.V."/>
            <person name="Worley K.C."/>
            <person name="Muzny D.M."/>
            <person name="Ioannidis P."/>
            <person name="Waterhouse R.M."/>
            <person name="Zdobnov E.M."/>
            <person name="James P.J."/>
            <person name="Bagnall N.H."/>
            <person name="Kotze A.C."/>
            <person name="Gibbs R.A."/>
            <person name="Richards S."/>
            <person name="Batterham P."/>
            <person name="Gasser R.B."/>
        </authorList>
    </citation>
    <scope>NUCLEOTIDE SEQUENCE [LARGE SCALE GENOMIC DNA]</scope>
    <source>
        <strain evidence="1 2">LS</strain>
        <tissue evidence="1">Full body</tissue>
    </source>
</reference>
<organism evidence="1 2">
    <name type="scientific">Lucilia cuprina</name>
    <name type="common">Green bottle fly</name>
    <name type="synonym">Australian sheep blowfly</name>
    <dbReference type="NCBI Taxonomy" id="7375"/>
    <lineage>
        <taxon>Eukaryota</taxon>
        <taxon>Metazoa</taxon>
        <taxon>Ecdysozoa</taxon>
        <taxon>Arthropoda</taxon>
        <taxon>Hexapoda</taxon>
        <taxon>Insecta</taxon>
        <taxon>Pterygota</taxon>
        <taxon>Neoptera</taxon>
        <taxon>Endopterygota</taxon>
        <taxon>Diptera</taxon>
        <taxon>Brachycera</taxon>
        <taxon>Muscomorpha</taxon>
        <taxon>Oestroidea</taxon>
        <taxon>Calliphoridae</taxon>
        <taxon>Luciliinae</taxon>
        <taxon>Lucilia</taxon>
    </lineage>
</organism>
<proteinExistence type="predicted"/>
<comment type="caution">
    <text evidence="1">The sequence shown here is derived from an EMBL/GenBank/DDBJ whole genome shotgun (WGS) entry which is preliminary data.</text>
</comment>
<evidence type="ECO:0000313" key="2">
    <source>
        <dbReference type="Proteomes" id="UP000037069"/>
    </source>
</evidence>